<dbReference type="InterPro" id="IPR041577">
    <property type="entry name" value="RT_RNaseH_2"/>
</dbReference>
<dbReference type="InterPro" id="IPR043128">
    <property type="entry name" value="Rev_trsase/Diguanyl_cyclase"/>
</dbReference>
<dbReference type="AlphaFoldDB" id="A0AAV4A4W1"/>
<dbReference type="Proteomes" id="UP000735302">
    <property type="component" value="Unassembled WGS sequence"/>
</dbReference>
<dbReference type="GO" id="GO:0006508">
    <property type="term" value="P:proteolysis"/>
    <property type="evidence" value="ECO:0007669"/>
    <property type="project" value="UniProtKB-KW"/>
</dbReference>
<dbReference type="InterPro" id="IPR051320">
    <property type="entry name" value="Viral_Replic_Matur_Polypro"/>
</dbReference>
<keyword evidence="1" id="KW-0645">Protease</keyword>
<evidence type="ECO:0000256" key="6">
    <source>
        <dbReference type="ARBA" id="ARBA00022801"/>
    </source>
</evidence>
<dbReference type="EMBL" id="BLXT01003724">
    <property type="protein sequence ID" value="GFO03175.1"/>
    <property type="molecule type" value="Genomic_DNA"/>
</dbReference>
<dbReference type="CDD" id="cd01647">
    <property type="entry name" value="RT_LTR"/>
    <property type="match status" value="1"/>
</dbReference>
<evidence type="ECO:0000313" key="10">
    <source>
        <dbReference type="Proteomes" id="UP000735302"/>
    </source>
</evidence>
<dbReference type="GO" id="GO:0003964">
    <property type="term" value="F:RNA-directed DNA polymerase activity"/>
    <property type="evidence" value="ECO:0007669"/>
    <property type="project" value="UniProtKB-KW"/>
</dbReference>
<dbReference type="SUPFAM" id="SSF56672">
    <property type="entry name" value="DNA/RNA polymerases"/>
    <property type="match status" value="1"/>
</dbReference>
<dbReference type="FunFam" id="3.30.70.270:FF:000020">
    <property type="entry name" value="Transposon Tf2-6 polyprotein-like Protein"/>
    <property type="match status" value="1"/>
</dbReference>
<name>A0AAV4A4W1_9GAST</name>
<dbReference type="FunFam" id="3.10.10.10:FF:000007">
    <property type="entry name" value="Retrovirus-related Pol polyprotein from transposon 17.6-like Protein"/>
    <property type="match status" value="1"/>
</dbReference>
<evidence type="ECO:0000256" key="3">
    <source>
        <dbReference type="ARBA" id="ARBA00022695"/>
    </source>
</evidence>
<keyword evidence="2" id="KW-0808">Transferase</keyword>
<dbReference type="PANTHER" id="PTHR33064:SF29">
    <property type="entry name" value="PEPTIDASE A2 DOMAIN-CONTAINING PROTEIN-RELATED"/>
    <property type="match status" value="1"/>
</dbReference>
<keyword evidence="5" id="KW-0255">Endonuclease</keyword>
<evidence type="ECO:0000313" key="9">
    <source>
        <dbReference type="EMBL" id="GFO03175.1"/>
    </source>
</evidence>
<protein>
    <submittedName>
        <fullName evidence="9">Zinc finger protein</fullName>
    </submittedName>
</protein>
<dbReference type="Pfam" id="PF17919">
    <property type="entry name" value="RT_RNaseH_2"/>
    <property type="match status" value="1"/>
</dbReference>
<dbReference type="Gene3D" id="3.30.70.270">
    <property type="match status" value="2"/>
</dbReference>
<dbReference type="PANTHER" id="PTHR33064">
    <property type="entry name" value="POL PROTEIN"/>
    <property type="match status" value="1"/>
</dbReference>
<gene>
    <name evidence="9" type="ORF">PoB_002968000</name>
</gene>
<dbReference type="GO" id="GO:0004519">
    <property type="term" value="F:endonuclease activity"/>
    <property type="evidence" value="ECO:0007669"/>
    <property type="project" value="UniProtKB-KW"/>
</dbReference>
<dbReference type="InterPro" id="IPR043502">
    <property type="entry name" value="DNA/RNA_pol_sf"/>
</dbReference>
<reference evidence="9 10" key="1">
    <citation type="journal article" date="2021" name="Elife">
        <title>Chloroplast acquisition without the gene transfer in kleptoplastic sea slugs, Plakobranchus ocellatus.</title>
        <authorList>
            <person name="Maeda T."/>
            <person name="Takahashi S."/>
            <person name="Yoshida T."/>
            <person name="Shimamura S."/>
            <person name="Takaki Y."/>
            <person name="Nagai Y."/>
            <person name="Toyoda A."/>
            <person name="Suzuki Y."/>
            <person name="Arimoto A."/>
            <person name="Ishii H."/>
            <person name="Satoh N."/>
            <person name="Nishiyama T."/>
            <person name="Hasebe M."/>
            <person name="Maruyama T."/>
            <person name="Minagawa J."/>
            <person name="Obokata J."/>
            <person name="Shigenobu S."/>
        </authorList>
    </citation>
    <scope>NUCLEOTIDE SEQUENCE [LARGE SCALE GENOMIC DNA]</scope>
</reference>
<keyword evidence="4" id="KW-0540">Nuclease</keyword>
<dbReference type="Gene3D" id="3.10.10.10">
    <property type="entry name" value="HIV Type 1 Reverse Transcriptase, subunit A, domain 1"/>
    <property type="match status" value="1"/>
</dbReference>
<organism evidence="9 10">
    <name type="scientific">Plakobranchus ocellatus</name>
    <dbReference type="NCBI Taxonomy" id="259542"/>
    <lineage>
        <taxon>Eukaryota</taxon>
        <taxon>Metazoa</taxon>
        <taxon>Spiralia</taxon>
        <taxon>Lophotrochozoa</taxon>
        <taxon>Mollusca</taxon>
        <taxon>Gastropoda</taxon>
        <taxon>Heterobranchia</taxon>
        <taxon>Euthyneura</taxon>
        <taxon>Panpulmonata</taxon>
        <taxon>Sacoglossa</taxon>
        <taxon>Placobranchoidea</taxon>
        <taxon>Plakobranchidae</taxon>
        <taxon>Plakobranchus</taxon>
    </lineage>
</organism>
<feature type="domain" description="Reverse transcriptase" evidence="8">
    <location>
        <begin position="109"/>
        <end position="286"/>
    </location>
</feature>
<dbReference type="Pfam" id="PF00078">
    <property type="entry name" value="RVT_1"/>
    <property type="match status" value="1"/>
</dbReference>
<evidence type="ECO:0000256" key="5">
    <source>
        <dbReference type="ARBA" id="ARBA00022759"/>
    </source>
</evidence>
<proteinExistence type="predicted"/>
<sequence>MLPKTNQHLIQGPHTNEEVGKRIQCAIGPYIDLLTLMKERKLSWYSHINRYSGLAKILQGTIQAVEEEAYKEKEEHCNELTSSIPVRQRPCPVPYAMRQTLRDELREMEDLGVIRKSFSLYASPLVVIKKKDGTNRVCIDYRRLNKLTIFDPQPMTPPADIFQGMEKDQYFSKIDLSKGCWQIPVRKEDIPKTAFVTMDCHYEYLRMPFGMMNSGATLTRAVKKLLCGMDKVVDYIDDLLIHEETWEAHVKTLSELFKRLQEANFTVRPVKCLLGSRTVDFLGHSLGRGAIGLQDENVEKVRNAPRPKTKREVRAFLGLVGYYKEFVPNFAAVSAPLSDLVRKGQPNIVNWGDSQERAYSSLKVAVTSKPVLQLPDVNKRFVLRTDASDRGLGAALMQENEGTLFPGACSTKTRLKACYWMHVNPRILEWSS</sequence>
<keyword evidence="7" id="KW-0695">RNA-directed DNA polymerase</keyword>
<evidence type="ECO:0000256" key="2">
    <source>
        <dbReference type="ARBA" id="ARBA00022679"/>
    </source>
</evidence>
<dbReference type="GO" id="GO:0008233">
    <property type="term" value="F:peptidase activity"/>
    <property type="evidence" value="ECO:0007669"/>
    <property type="project" value="UniProtKB-KW"/>
</dbReference>
<dbReference type="PROSITE" id="PS50878">
    <property type="entry name" value="RT_POL"/>
    <property type="match status" value="1"/>
</dbReference>
<accession>A0AAV4A4W1</accession>
<comment type="caution">
    <text evidence="9">The sequence shown here is derived from an EMBL/GenBank/DDBJ whole genome shotgun (WGS) entry which is preliminary data.</text>
</comment>
<evidence type="ECO:0000256" key="7">
    <source>
        <dbReference type="ARBA" id="ARBA00022918"/>
    </source>
</evidence>
<evidence type="ECO:0000256" key="4">
    <source>
        <dbReference type="ARBA" id="ARBA00022722"/>
    </source>
</evidence>
<evidence type="ECO:0000256" key="1">
    <source>
        <dbReference type="ARBA" id="ARBA00022670"/>
    </source>
</evidence>
<keyword evidence="10" id="KW-1185">Reference proteome</keyword>
<evidence type="ECO:0000259" key="8">
    <source>
        <dbReference type="PROSITE" id="PS50878"/>
    </source>
</evidence>
<dbReference type="InterPro" id="IPR000477">
    <property type="entry name" value="RT_dom"/>
</dbReference>
<keyword evidence="3" id="KW-0548">Nucleotidyltransferase</keyword>
<keyword evidence="6" id="KW-0378">Hydrolase</keyword>